<keyword evidence="6" id="KW-1185">Reference proteome</keyword>
<evidence type="ECO:0000256" key="2">
    <source>
        <dbReference type="ARBA" id="ARBA00022747"/>
    </source>
</evidence>
<dbReference type="EMBL" id="PDKN01000007">
    <property type="protein sequence ID" value="RXJ55433.1"/>
    <property type="molecule type" value="Genomic_DNA"/>
</dbReference>
<comment type="similarity">
    <text evidence="1">Belongs to the type-I restriction system S methylase family.</text>
</comment>
<dbReference type="GO" id="GO:0009307">
    <property type="term" value="P:DNA restriction-modification system"/>
    <property type="evidence" value="ECO:0007669"/>
    <property type="project" value="UniProtKB-KW"/>
</dbReference>
<organism evidence="5 6">
    <name type="scientific">Candidatus Marinarcus aquaticus</name>
    <dbReference type="NCBI Taxonomy" id="2044504"/>
    <lineage>
        <taxon>Bacteria</taxon>
        <taxon>Pseudomonadati</taxon>
        <taxon>Campylobacterota</taxon>
        <taxon>Epsilonproteobacteria</taxon>
        <taxon>Campylobacterales</taxon>
        <taxon>Arcobacteraceae</taxon>
        <taxon>Candidatus Marinarcus</taxon>
    </lineage>
</organism>
<accession>A0A4Q0XQX1</accession>
<dbReference type="InterPro" id="IPR044946">
    <property type="entry name" value="Restrct_endonuc_typeI_TRD_sf"/>
</dbReference>
<dbReference type="GO" id="GO:0003677">
    <property type="term" value="F:DNA binding"/>
    <property type="evidence" value="ECO:0007669"/>
    <property type="project" value="UniProtKB-KW"/>
</dbReference>
<dbReference type="CDD" id="cd17278">
    <property type="entry name" value="RMtype1_S_LdeBORF1052P-TRD2-CR2"/>
    <property type="match status" value="1"/>
</dbReference>
<comment type="caution">
    <text evidence="5">The sequence shown here is derived from an EMBL/GenBank/DDBJ whole genome shotgun (WGS) entry which is preliminary data.</text>
</comment>
<sequence>MSNGLPQGWKEKQLSLFIDIKHGYAFKGKDFSDNETKYILLTPGNFKILGGFKSDKFKYYSKNGYIPEEYILNQNDLLVTMTDLSKAGDTLGYPLLVPTLDNKVLLHNQRLGKIEFLNDDLHKIFLYYIFCSNDYRGHVLGSATGTTVRHTAPNRIMNFQIKYPSDINEQKRIADILSGFDDKIETNNQINQTLEEMASTLFKEWFENFNFPNNQGKPYKDSGGEMKPSELGKIPIDWEVKKLEKIVSMKYGKMPNKKDLVSKGYPVYSGYKISGFHKEYLYENSELIIVARGVGGTGDVKFSPKKSWITNLSIVLPLDEEEIKYYLFYVLTRKKLRYLDSGSAQSQITISDLNMLKIIFPKKEILDNYYTLSKPIFEQIQQNQQQNKILKQQRDSLLPKLISGEIRV</sequence>
<keyword evidence="2" id="KW-0680">Restriction system</keyword>
<keyword evidence="3" id="KW-0238">DNA-binding</keyword>
<dbReference type="PANTHER" id="PTHR30408">
    <property type="entry name" value="TYPE-1 RESTRICTION ENZYME ECOKI SPECIFICITY PROTEIN"/>
    <property type="match status" value="1"/>
</dbReference>
<feature type="domain" description="Type I restriction modification DNA specificity" evidence="4">
    <location>
        <begin position="235"/>
        <end position="392"/>
    </location>
</feature>
<evidence type="ECO:0000256" key="3">
    <source>
        <dbReference type="ARBA" id="ARBA00023125"/>
    </source>
</evidence>
<evidence type="ECO:0000256" key="1">
    <source>
        <dbReference type="ARBA" id="ARBA00010923"/>
    </source>
</evidence>
<dbReference type="PANTHER" id="PTHR30408:SF13">
    <property type="entry name" value="TYPE I RESTRICTION ENZYME HINDI SPECIFICITY SUBUNIT"/>
    <property type="match status" value="1"/>
</dbReference>
<dbReference type="Pfam" id="PF01420">
    <property type="entry name" value="Methylase_S"/>
    <property type="match status" value="2"/>
</dbReference>
<reference evidence="5 6" key="1">
    <citation type="submission" date="2017-10" db="EMBL/GenBank/DDBJ databases">
        <title>Genomics of the genus Arcobacter.</title>
        <authorList>
            <person name="Perez-Cataluna A."/>
            <person name="Figueras M.J."/>
        </authorList>
    </citation>
    <scope>NUCLEOTIDE SEQUENCE [LARGE SCALE GENOMIC DNA]</scope>
    <source>
        <strain evidence="5 6">CECT 8987</strain>
    </source>
</reference>
<gene>
    <name evidence="5" type="ORF">CRV04_10020</name>
</gene>
<dbReference type="InterPro" id="IPR000055">
    <property type="entry name" value="Restrct_endonuc_typeI_TRD"/>
</dbReference>
<dbReference type="AlphaFoldDB" id="A0A4Q0XQX1"/>
<dbReference type="InterPro" id="IPR052021">
    <property type="entry name" value="Type-I_RS_S_subunit"/>
</dbReference>
<evidence type="ECO:0000313" key="5">
    <source>
        <dbReference type="EMBL" id="RXJ55433.1"/>
    </source>
</evidence>
<dbReference type="OrthoDB" id="5323932at2"/>
<proteinExistence type="inferred from homology"/>
<dbReference type="SUPFAM" id="SSF116734">
    <property type="entry name" value="DNA methylase specificity domain"/>
    <property type="match status" value="2"/>
</dbReference>
<protein>
    <recommendedName>
        <fullName evidence="4">Type I restriction modification DNA specificity domain-containing protein</fullName>
    </recommendedName>
</protein>
<feature type="domain" description="Type I restriction modification DNA specificity" evidence="4">
    <location>
        <begin position="6"/>
        <end position="196"/>
    </location>
</feature>
<dbReference type="Gene3D" id="3.90.220.20">
    <property type="entry name" value="DNA methylase specificity domains"/>
    <property type="match status" value="2"/>
</dbReference>
<dbReference type="RefSeq" id="WP_128996717.1">
    <property type="nucleotide sequence ID" value="NZ_PDKN01000007.1"/>
</dbReference>
<name>A0A4Q0XQX1_9BACT</name>
<evidence type="ECO:0000259" key="4">
    <source>
        <dbReference type="Pfam" id="PF01420"/>
    </source>
</evidence>
<dbReference type="Proteomes" id="UP000290657">
    <property type="component" value="Unassembled WGS sequence"/>
</dbReference>
<evidence type="ECO:0000313" key="6">
    <source>
        <dbReference type="Proteomes" id="UP000290657"/>
    </source>
</evidence>